<proteinExistence type="predicted"/>
<protein>
    <submittedName>
        <fullName evidence="2">Uncharacterized protein</fullName>
    </submittedName>
</protein>
<accession>A0A4C1U7I0</accession>
<gene>
    <name evidence="2" type="ORF">EVAR_22611_1</name>
</gene>
<dbReference type="AlphaFoldDB" id="A0A4C1U7I0"/>
<comment type="caution">
    <text evidence="2">The sequence shown here is derived from an EMBL/GenBank/DDBJ whole genome shotgun (WGS) entry which is preliminary data.</text>
</comment>
<evidence type="ECO:0000313" key="3">
    <source>
        <dbReference type="Proteomes" id="UP000299102"/>
    </source>
</evidence>
<sequence length="86" mass="9312">MTAPRGHHGTTGPRARAPHVLMETMESWGRLLAGGSLDSGGEARAAFTQPERATARAAAPRRPPPQLPAPRRRPHTPLTLLHKRTL</sequence>
<evidence type="ECO:0000256" key="1">
    <source>
        <dbReference type="SAM" id="MobiDB-lite"/>
    </source>
</evidence>
<organism evidence="2 3">
    <name type="scientific">Eumeta variegata</name>
    <name type="common">Bagworm moth</name>
    <name type="synonym">Eumeta japonica</name>
    <dbReference type="NCBI Taxonomy" id="151549"/>
    <lineage>
        <taxon>Eukaryota</taxon>
        <taxon>Metazoa</taxon>
        <taxon>Ecdysozoa</taxon>
        <taxon>Arthropoda</taxon>
        <taxon>Hexapoda</taxon>
        <taxon>Insecta</taxon>
        <taxon>Pterygota</taxon>
        <taxon>Neoptera</taxon>
        <taxon>Endopterygota</taxon>
        <taxon>Lepidoptera</taxon>
        <taxon>Glossata</taxon>
        <taxon>Ditrysia</taxon>
        <taxon>Tineoidea</taxon>
        <taxon>Psychidae</taxon>
        <taxon>Oiketicinae</taxon>
        <taxon>Eumeta</taxon>
    </lineage>
</organism>
<dbReference type="EMBL" id="BGZK01000138">
    <property type="protein sequence ID" value="GBP22325.1"/>
    <property type="molecule type" value="Genomic_DNA"/>
</dbReference>
<reference evidence="2 3" key="1">
    <citation type="journal article" date="2019" name="Commun. Biol.">
        <title>The bagworm genome reveals a unique fibroin gene that provides high tensile strength.</title>
        <authorList>
            <person name="Kono N."/>
            <person name="Nakamura H."/>
            <person name="Ohtoshi R."/>
            <person name="Tomita M."/>
            <person name="Numata K."/>
            <person name="Arakawa K."/>
        </authorList>
    </citation>
    <scope>NUCLEOTIDE SEQUENCE [LARGE SCALE GENOMIC DNA]</scope>
</reference>
<feature type="region of interest" description="Disordered" evidence="1">
    <location>
        <begin position="33"/>
        <end position="86"/>
    </location>
</feature>
<dbReference type="Proteomes" id="UP000299102">
    <property type="component" value="Unassembled WGS sequence"/>
</dbReference>
<feature type="compositionally biased region" description="Basic residues" evidence="1">
    <location>
        <begin position="70"/>
        <end position="86"/>
    </location>
</feature>
<keyword evidence="3" id="KW-1185">Reference proteome</keyword>
<name>A0A4C1U7I0_EUMVA</name>
<evidence type="ECO:0000313" key="2">
    <source>
        <dbReference type="EMBL" id="GBP22325.1"/>
    </source>
</evidence>